<dbReference type="GO" id="GO:0005667">
    <property type="term" value="C:transcription regulator complex"/>
    <property type="evidence" value="ECO:0007669"/>
    <property type="project" value="TreeGrafter"/>
</dbReference>
<dbReference type="InterPro" id="IPR010919">
    <property type="entry name" value="SAND-like_dom_sf"/>
</dbReference>
<proteinExistence type="inferred from homology"/>
<feature type="domain" description="c-SKI SMAD4-binding" evidence="3">
    <location>
        <begin position="250"/>
        <end position="340"/>
    </location>
</feature>
<reference evidence="4" key="1">
    <citation type="submission" date="2020-07" db="EMBL/GenBank/DDBJ databases">
        <title>Multicomponent nature underlies the extraordinary mechanical properties of spider dragline silk.</title>
        <authorList>
            <person name="Kono N."/>
            <person name="Nakamura H."/>
            <person name="Mori M."/>
            <person name="Yoshida Y."/>
            <person name="Ohtoshi R."/>
            <person name="Malay A.D."/>
            <person name="Moran D.A.P."/>
            <person name="Tomita M."/>
            <person name="Numata K."/>
            <person name="Arakawa K."/>
        </authorList>
    </citation>
    <scope>NUCLEOTIDE SEQUENCE</scope>
</reference>
<dbReference type="AlphaFoldDB" id="A0A8X6I2F2"/>
<dbReference type="Pfam" id="PF08782">
    <property type="entry name" value="c-SKI_SMAD_bind"/>
    <property type="match status" value="1"/>
</dbReference>
<dbReference type="GO" id="GO:0000981">
    <property type="term" value="F:DNA-binding transcription factor activity, RNA polymerase II-specific"/>
    <property type="evidence" value="ECO:0007669"/>
    <property type="project" value="TreeGrafter"/>
</dbReference>
<dbReference type="GO" id="GO:0046332">
    <property type="term" value="F:SMAD binding"/>
    <property type="evidence" value="ECO:0007669"/>
    <property type="project" value="InterPro"/>
</dbReference>
<dbReference type="OrthoDB" id="3938623at2759"/>
<comment type="similarity">
    <text evidence="1">Belongs to the SKI family.</text>
</comment>
<dbReference type="SUPFAM" id="SSF63763">
    <property type="entry name" value="SAND domain-like"/>
    <property type="match status" value="1"/>
</dbReference>
<accession>A0A8X6I2F2</accession>
<dbReference type="InterPro" id="IPR014890">
    <property type="entry name" value="c-SKI_SMAD4-bd_dom"/>
</dbReference>
<dbReference type="PANTHER" id="PTHR10005">
    <property type="entry name" value="SKI ONCOGENE-RELATED"/>
    <property type="match status" value="1"/>
</dbReference>
<dbReference type="Gene3D" id="3.10.260.20">
    <property type="entry name" value="Ski"/>
    <property type="match status" value="1"/>
</dbReference>
<dbReference type="GO" id="GO:0005634">
    <property type="term" value="C:nucleus"/>
    <property type="evidence" value="ECO:0007669"/>
    <property type="project" value="TreeGrafter"/>
</dbReference>
<dbReference type="Pfam" id="PF02437">
    <property type="entry name" value="Ski_Sno_DHD"/>
    <property type="match status" value="1"/>
</dbReference>
<evidence type="ECO:0000256" key="2">
    <source>
        <dbReference type="SAM" id="MobiDB-lite"/>
    </source>
</evidence>
<dbReference type="InterPro" id="IPR037000">
    <property type="entry name" value="Ski_DNA-bd_sf"/>
</dbReference>
<protein>
    <submittedName>
        <fullName evidence="4">Ski oncogene</fullName>
    </submittedName>
</protein>
<evidence type="ECO:0000313" key="4">
    <source>
        <dbReference type="EMBL" id="GFQ97014.1"/>
    </source>
</evidence>
<dbReference type="CDD" id="cd21079">
    <property type="entry name" value="DHD_Ski_Sno"/>
    <property type="match status" value="1"/>
</dbReference>
<dbReference type="InterPro" id="IPR023216">
    <property type="entry name" value="Tscrpt_reg_SKI_SnoN"/>
</dbReference>
<comment type="caution">
    <text evidence="4">The sequence shown here is derived from an EMBL/GenBank/DDBJ whole genome shotgun (WGS) entry which is preliminary data.</text>
</comment>
<dbReference type="SMART" id="SM01046">
    <property type="entry name" value="c-SKI_SMAD_bind"/>
    <property type="match status" value="1"/>
</dbReference>
<dbReference type="InterPro" id="IPR003380">
    <property type="entry name" value="SKI/SNO/DAC"/>
</dbReference>
<dbReference type="InterPro" id="IPR009061">
    <property type="entry name" value="DNA-bd_dom_put_sf"/>
</dbReference>
<evidence type="ECO:0000259" key="3">
    <source>
        <dbReference type="SMART" id="SM01046"/>
    </source>
</evidence>
<sequence length="411" mass="46298">MTDEKLTVMEAGGGSKRLMYTPHLKKVLKSYQASATKSLHGPNSVMGVWQGSESDDTPSVSPPDPLCNLVNDITKEKFTSFATVSETSTAKKVIPSTSQQASSTVINKDTPEYDPFIAPPPFPIQQPPIFFPADQTRCEKSETILESETISCFNVGGEERLCLPQILNSVLRDFSLPQINYVCDTLHIYCSRCNQDQLEVLKATGILPCNASSCGLITKTDAQRLCAALLDSNPLIVTKSEDMKPPFQVNVYHECFGECHGLYTPDLYQHPLAPCIECIECHALLSPQKFVCHVHHPKETRTCHWGFDVQKWRAYILLDIEHEEEVQFQQALLEMKERFNSKRKQVSFLFGCICGEEFACKPELEKKLTLLFVRQRSIHFHVRRSLYCLPNSNASSKHPHVENSCELLQLG</sequence>
<dbReference type="GO" id="GO:0005737">
    <property type="term" value="C:cytoplasm"/>
    <property type="evidence" value="ECO:0007669"/>
    <property type="project" value="TreeGrafter"/>
</dbReference>
<keyword evidence="5" id="KW-1185">Reference proteome</keyword>
<dbReference type="GO" id="GO:0000978">
    <property type="term" value="F:RNA polymerase II cis-regulatory region sequence-specific DNA binding"/>
    <property type="evidence" value="ECO:0007669"/>
    <property type="project" value="TreeGrafter"/>
</dbReference>
<evidence type="ECO:0000256" key="1">
    <source>
        <dbReference type="ARBA" id="ARBA00009513"/>
    </source>
</evidence>
<dbReference type="FunFam" id="3.10.260.20:FF:000002">
    <property type="entry name" value="SKI-like oncogene a"/>
    <property type="match status" value="1"/>
</dbReference>
<evidence type="ECO:0000313" key="5">
    <source>
        <dbReference type="Proteomes" id="UP000887116"/>
    </source>
</evidence>
<dbReference type="SUPFAM" id="SSF46955">
    <property type="entry name" value="Putative DNA-binding domain"/>
    <property type="match status" value="1"/>
</dbReference>
<dbReference type="GO" id="GO:0030514">
    <property type="term" value="P:negative regulation of BMP signaling pathway"/>
    <property type="evidence" value="ECO:0007669"/>
    <property type="project" value="TreeGrafter"/>
</dbReference>
<dbReference type="Proteomes" id="UP000887116">
    <property type="component" value="Unassembled WGS sequence"/>
</dbReference>
<name>A0A8X6I2F2_TRICU</name>
<dbReference type="PANTHER" id="PTHR10005:SF25">
    <property type="entry name" value="SNO ONCOGENE, ISOFORM B"/>
    <property type="match status" value="1"/>
</dbReference>
<dbReference type="Gene3D" id="3.10.390.10">
    <property type="entry name" value="SAND domain-like"/>
    <property type="match status" value="1"/>
</dbReference>
<organism evidence="4 5">
    <name type="scientific">Trichonephila clavata</name>
    <name type="common">Joro spider</name>
    <name type="synonym">Nephila clavata</name>
    <dbReference type="NCBI Taxonomy" id="2740835"/>
    <lineage>
        <taxon>Eukaryota</taxon>
        <taxon>Metazoa</taxon>
        <taxon>Ecdysozoa</taxon>
        <taxon>Arthropoda</taxon>
        <taxon>Chelicerata</taxon>
        <taxon>Arachnida</taxon>
        <taxon>Araneae</taxon>
        <taxon>Araneomorphae</taxon>
        <taxon>Entelegynae</taxon>
        <taxon>Araneoidea</taxon>
        <taxon>Nephilidae</taxon>
        <taxon>Trichonephila</taxon>
    </lineage>
</organism>
<gene>
    <name evidence="4" type="primary">ski</name>
    <name evidence="4" type="ORF">TNCT_548351</name>
</gene>
<feature type="region of interest" description="Disordered" evidence="2">
    <location>
        <begin position="42"/>
        <end position="62"/>
    </location>
</feature>
<dbReference type="EMBL" id="BMAO01034505">
    <property type="protein sequence ID" value="GFQ97014.1"/>
    <property type="molecule type" value="Genomic_DNA"/>
</dbReference>